<keyword evidence="3" id="KW-1185">Reference proteome</keyword>
<dbReference type="Pfam" id="PF08241">
    <property type="entry name" value="Methyltransf_11"/>
    <property type="match status" value="1"/>
</dbReference>
<dbReference type="PANTHER" id="PTHR45036">
    <property type="entry name" value="METHYLTRANSFERASE LIKE 7B"/>
    <property type="match status" value="1"/>
</dbReference>
<dbReference type="Gene3D" id="3.40.50.150">
    <property type="entry name" value="Vaccinia Virus protein VP39"/>
    <property type="match status" value="1"/>
</dbReference>
<evidence type="ECO:0000313" key="3">
    <source>
        <dbReference type="Proteomes" id="UP000566819"/>
    </source>
</evidence>
<organism evidence="2 3">
    <name type="scientific">Cudoniella acicularis</name>
    <dbReference type="NCBI Taxonomy" id="354080"/>
    <lineage>
        <taxon>Eukaryota</taxon>
        <taxon>Fungi</taxon>
        <taxon>Dikarya</taxon>
        <taxon>Ascomycota</taxon>
        <taxon>Pezizomycotina</taxon>
        <taxon>Leotiomycetes</taxon>
        <taxon>Helotiales</taxon>
        <taxon>Tricladiaceae</taxon>
        <taxon>Cudoniella</taxon>
    </lineage>
</organism>
<dbReference type="Proteomes" id="UP000566819">
    <property type="component" value="Unassembled WGS sequence"/>
</dbReference>
<dbReference type="PANTHER" id="PTHR45036:SF1">
    <property type="entry name" value="METHYLTRANSFERASE LIKE 7A"/>
    <property type="match status" value="1"/>
</dbReference>
<reference evidence="2 3" key="1">
    <citation type="submission" date="2020-03" db="EMBL/GenBank/DDBJ databases">
        <title>Draft Genome Sequence of Cudoniella acicularis.</title>
        <authorList>
            <person name="Buettner E."/>
            <person name="Kellner H."/>
        </authorList>
    </citation>
    <scope>NUCLEOTIDE SEQUENCE [LARGE SCALE GENOMIC DNA]</scope>
    <source>
        <strain evidence="2 3">DSM 108380</strain>
    </source>
</reference>
<dbReference type="CDD" id="cd02440">
    <property type="entry name" value="AdoMet_MTases"/>
    <property type="match status" value="1"/>
</dbReference>
<dbReference type="InterPro" id="IPR052356">
    <property type="entry name" value="Thiol_S-MT"/>
</dbReference>
<dbReference type="OrthoDB" id="540004at2759"/>
<protein>
    <recommendedName>
        <fullName evidence="1">Methyltransferase type 11 domain-containing protein</fullName>
    </recommendedName>
</protein>
<accession>A0A8H4QEW7</accession>
<name>A0A8H4QEW7_9HELO</name>
<evidence type="ECO:0000313" key="2">
    <source>
        <dbReference type="EMBL" id="KAF4609411.1"/>
    </source>
</evidence>
<dbReference type="InterPro" id="IPR029063">
    <property type="entry name" value="SAM-dependent_MTases_sf"/>
</dbReference>
<dbReference type="AlphaFoldDB" id="A0A8H4QEW7"/>
<evidence type="ECO:0000259" key="1">
    <source>
        <dbReference type="Pfam" id="PF08241"/>
    </source>
</evidence>
<dbReference type="SUPFAM" id="SSF53335">
    <property type="entry name" value="S-adenosyl-L-methionine-dependent methyltransferases"/>
    <property type="match status" value="1"/>
</dbReference>
<dbReference type="EMBL" id="JAAMPI010002787">
    <property type="protein sequence ID" value="KAF4609411.1"/>
    <property type="molecule type" value="Genomic_DNA"/>
</dbReference>
<dbReference type="InterPro" id="IPR013216">
    <property type="entry name" value="Methyltransf_11"/>
</dbReference>
<dbReference type="GO" id="GO:0008757">
    <property type="term" value="F:S-adenosylmethionine-dependent methyltransferase activity"/>
    <property type="evidence" value="ECO:0007669"/>
    <property type="project" value="InterPro"/>
</dbReference>
<proteinExistence type="predicted"/>
<feature type="domain" description="Methyltransferase type 11" evidence="1">
    <location>
        <begin position="83"/>
        <end position="187"/>
    </location>
</feature>
<gene>
    <name evidence="2" type="ORF">G7Y89_g15867</name>
</gene>
<sequence length="419" mass="46709">MAGNSRLSGIFRPFQLIWLSVKLHYDAFKEALRKDGLASLTHPQRIRDAAVAKLFIITSDGFIAFENTTCVPSLVRSAQGKILELGPGPGNQIQRYDPSLVKFIYAIEPNPYYGDAIAAKVKKLDLQDKYKFLACGVEESEILRREGITEESMDTVLSIQVLCAVGDVKSVMREVWKLLKPGGSFVFWEHVKNKDTVTAMAQACLNPAWSAFVGCCMNRDIKADILAAGEWENPGDIECALECGANAKSISVEPEADFERHWLRSHKSHHRRTEPEDSTRDLRPLQAQGAEALIVEGQVGQPPSGVLDQGLRAYPLSVSMKSGSGSSSPNEDVLSPFDYPTNSDTDADNADLCKDPACPKYWCAWSCKSNFWLHLYETAVHRADVRTHTRVGRRELAREWRVETDREMKEPKEPEPAPA</sequence>
<comment type="caution">
    <text evidence="2">The sequence shown here is derived from an EMBL/GenBank/DDBJ whole genome shotgun (WGS) entry which is preliminary data.</text>
</comment>